<reference evidence="2" key="1">
    <citation type="submission" date="2020-04" db="EMBL/GenBank/DDBJ databases">
        <authorList>
            <person name="Chiriac C."/>
            <person name="Salcher M."/>
            <person name="Ghai R."/>
            <person name="Kavagutti S V."/>
        </authorList>
    </citation>
    <scope>NUCLEOTIDE SEQUENCE</scope>
</reference>
<evidence type="ECO:0000313" key="4">
    <source>
        <dbReference type="EMBL" id="CAB4191520.1"/>
    </source>
</evidence>
<gene>
    <name evidence="4" type="ORF">UFOVP1219_59</name>
    <name evidence="5" type="ORF">UFOVP1671_34</name>
    <name evidence="6" type="ORF">UFOVP358_73</name>
    <name evidence="2" type="ORF">UFOVP476_31</name>
    <name evidence="3" type="ORF">UFOVP986_44</name>
</gene>
<feature type="region of interest" description="Disordered" evidence="1">
    <location>
        <begin position="1"/>
        <end position="24"/>
    </location>
</feature>
<dbReference type="EMBL" id="LR797169">
    <property type="protein sequence ID" value="CAB4191520.1"/>
    <property type="molecule type" value="Genomic_DNA"/>
</dbReference>
<sequence length="116" mass="13083">MKKATKQGIGRTLNDKGISKTKDVHSRMVRGWSNRMSGWESKETETGFVVVWIHGTSTWGSRGKTDQEIADHVASREAYLQRNLDRIFDALTNKGYDARREAQAVVITNPVSEMSL</sequence>
<name>A0A6J5MG88_9CAUD</name>
<accession>A0A6J5MG88</accession>
<dbReference type="EMBL" id="LR797535">
    <property type="protein sequence ID" value="CAB4223271.1"/>
    <property type="molecule type" value="Genomic_DNA"/>
</dbReference>
<evidence type="ECO:0000313" key="5">
    <source>
        <dbReference type="EMBL" id="CAB4223271.1"/>
    </source>
</evidence>
<evidence type="ECO:0000256" key="1">
    <source>
        <dbReference type="SAM" id="MobiDB-lite"/>
    </source>
</evidence>
<proteinExistence type="predicted"/>
<evidence type="ECO:0000313" key="2">
    <source>
        <dbReference type="EMBL" id="CAB4145648.1"/>
    </source>
</evidence>
<dbReference type="EMBL" id="LR798290">
    <property type="protein sequence ID" value="CAB5220636.1"/>
    <property type="molecule type" value="Genomic_DNA"/>
</dbReference>
<organism evidence="2">
    <name type="scientific">uncultured Caudovirales phage</name>
    <dbReference type="NCBI Taxonomy" id="2100421"/>
    <lineage>
        <taxon>Viruses</taxon>
        <taxon>Duplodnaviria</taxon>
        <taxon>Heunggongvirae</taxon>
        <taxon>Uroviricota</taxon>
        <taxon>Caudoviricetes</taxon>
        <taxon>Peduoviridae</taxon>
        <taxon>Maltschvirus</taxon>
        <taxon>Maltschvirus maltsch</taxon>
    </lineage>
</organism>
<feature type="compositionally biased region" description="Basic and acidic residues" evidence="1">
    <location>
        <begin position="13"/>
        <end position="24"/>
    </location>
</feature>
<evidence type="ECO:0000313" key="3">
    <source>
        <dbReference type="EMBL" id="CAB4176545.1"/>
    </source>
</evidence>
<protein>
    <submittedName>
        <fullName evidence="2">Uncharacterized protein</fullName>
    </submittedName>
</protein>
<dbReference type="EMBL" id="LR796453">
    <property type="protein sequence ID" value="CAB4145648.1"/>
    <property type="molecule type" value="Genomic_DNA"/>
</dbReference>
<dbReference type="EMBL" id="LR796931">
    <property type="protein sequence ID" value="CAB4176545.1"/>
    <property type="molecule type" value="Genomic_DNA"/>
</dbReference>
<evidence type="ECO:0000313" key="6">
    <source>
        <dbReference type="EMBL" id="CAB5220636.1"/>
    </source>
</evidence>